<accession>A0ACB8X2R1</accession>
<evidence type="ECO:0000313" key="1">
    <source>
        <dbReference type="EMBL" id="KAI3374592.1"/>
    </source>
</evidence>
<name>A0ACB8X2R1_9TELE</name>
<dbReference type="EMBL" id="CM041533">
    <property type="protein sequence ID" value="KAI3374592.1"/>
    <property type="molecule type" value="Genomic_DNA"/>
</dbReference>
<keyword evidence="2" id="KW-1185">Reference proteome</keyword>
<proteinExistence type="predicted"/>
<protein>
    <submittedName>
        <fullName evidence="1">Uncharacterized protein</fullName>
    </submittedName>
</protein>
<comment type="caution">
    <text evidence="1">The sequence shown here is derived from an EMBL/GenBank/DDBJ whole genome shotgun (WGS) entry which is preliminary data.</text>
</comment>
<dbReference type="Proteomes" id="UP000831701">
    <property type="component" value="Chromosome 3"/>
</dbReference>
<gene>
    <name evidence="1" type="ORF">L3Q82_021168</name>
</gene>
<reference evidence="1" key="1">
    <citation type="submission" date="2022-04" db="EMBL/GenBank/DDBJ databases">
        <title>Jade perch genome.</title>
        <authorList>
            <person name="Chao B."/>
        </authorList>
    </citation>
    <scope>NUCLEOTIDE SEQUENCE</scope>
    <source>
        <strain evidence="1">CB-2022</strain>
    </source>
</reference>
<organism evidence="1 2">
    <name type="scientific">Scortum barcoo</name>
    <name type="common">barcoo grunter</name>
    <dbReference type="NCBI Taxonomy" id="214431"/>
    <lineage>
        <taxon>Eukaryota</taxon>
        <taxon>Metazoa</taxon>
        <taxon>Chordata</taxon>
        <taxon>Craniata</taxon>
        <taxon>Vertebrata</taxon>
        <taxon>Euteleostomi</taxon>
        <taxon>Actinopterygii</taxon>
        <taxon>Neopterygii</taxon>
        <taxon>Teleostei</taxon>
        <taxon>Neoteleostei</taxon>
        <taxon>Acanthomorphata</taxon>
        <taxon>Eupercaria</taxon>
        <taxon>Centrarchiformes</taxon>
        <taxon>Terapontoidei</taxon>
        <taxon>Terapontidae</taxon>
        <taxon>Scortum</taxon>
    </lineage>
</organism>
<sequence length="89" mass="9643">MVRKNGPGSRPVSLWIGTLIDDFYQRHPEQPGPSGVGPKGGAGDHGNGAEHVVHPSHFKPEGQMGLMRQKGLVGLHMRAERQRSGFPLI</sequence>
<evidence type="ECO:0000313" key="2">
    <source>
        <dbReference type="Proteomes" id="UP000831701"/>
    </source>
</evidence>